<protein>
    <submittedName>
        <fullName evidence="4">Class I SAM-dependent methyltransferase</fullName>
    </submittedName>
</protein>
<proteinExistence type="predicted"/>
<reference evidence="4" key="1">
    <citation type="journal article" date="2020" name="mSystems">
        <title>Genome- and Community-Level Interaction Insights into Carbon Utilization and Element Cycling Functions of Hydrothermarchaeota in Hydrothermal Sediment.</title>
        <authorList>
            <person name="Zhou Z."/>
            <person name="Liu Y."/>
            <person name="Xu W."/>
            <person name="Pan J."/>
            <person name="Luo Z.H."/>
            <person name="Li M."/>
        </authorList>
    </citation>
    <scope>NUCLEOTIDE SEQUENCE [LARGE SCALE GENOMIC DNA]</scope>
    <source>
        <strain evidence="4">HyVt-577</strain>
    </source>
</reference>
<dbReference type="InterPro" id="IPR041698">
    <property type="entry name" value="Methyltransf_25"/>
</dbReference>
<keyword evidence="1 4" id="KW-0489">Methyltransferase</keyword>
<dbReference type="AlphaFoldDB" id="A0A7V4TZP5"/>
<dbReference type="EMBL" id="DRQG01000061">
    <property type="protein sequence ID" value="HGY55304.1"/>
    <property type="molecule type" value="Genomic_DNA"/>
</dbReference>
<dbReference type="GO" id="GO:0032259">
    <property type="term" value="P:methylation"/>
    <property type="evidence" value="ECO:0007669"/>
    <property type="project" value="UniProtKB-KW"/>
</dbReference>
<sequence>MKTYRSAQLYNRIAVYYDHMMDHVDYAMWAKYINSLFAYYGIKARRVIELSCGTGNFMRHFPVKKRILIAGDRSLAMLRRARDKNLRKKLPLFCADARQLPFAPHIADAALFLYDSMNYLLDDRDVLETLAQVLRILKPGGIFIFDVVTPYICRKEFMNYHETHVQNGAGYERHGWFNDEEQTQYNEFVVYQKGKTYVELHRQKIRSLTEWDHLIEQTPLRILGRLGDFSFRAAHPRSERVHYICGNK</sequence>
<dbReference type="PANTHER" id="PTHR43861">
    <property type="entry name" value="TRANS-ACONITATE 2-METHYLTRANSFERASE-RELATED"/>
    <property type="match status" value="1"/>
</dbReference>
<feature type="domain" description="Methyltransferase" evidence="3">
    <location>
        <begin position="47"/>
        <end position="141"/>
    </location>
</feature>
<dbReference type="Gene3D" id="3.40.50.150">
    <property type="entry name" value="Vaccinia Virus protein VP39"/>
    <property type="match status" value="1"/>
</dbReference>
<dbReference type="Gene3D" id="2.20.25.110">
    <property type="entry name" value="S-adenosyl-L-methionine-dependent methyltransferases"/>
    <property type="match status" value="1"/>
</dbReference>
<dbReference type="PANTHER" id="PTHR43861:SF1">
    <property type="entry name" value="TRANS-ACONITATE 2-METHYLTRANSFERASE"/>
    <property type="match status" value="1"/>
</dbReference>
<evidence type="ECO:0000259" key="3">
    <source>
        <dbReference type="Pfam" id="PF13649"/>
    </source>
</evidence>
<evidence type="ECO:0000256" key="1">
    <source>
        <dbReference type="ARBA" id="ARBA00022603"/>
    </source>
</evidence>
<evidence type="ECO:0000256" key="2">
    <source>
        <dbReference type="ARBA" id="ARBA00022679"/>
    </source>
</evidence>
<dbReference type="GO" id="GO:0008168">
    <property type="term" value="F:methyltransferase activity"/>
    <property type="evidence" value="ECO:0007669"/>
    <property type="project" value="UniProtKB-KW"/>
</dbReference>
<dbReference type="SUPFAM" id="SSF53335">
    <property type="entry name" value="S-adenosyl-L-methionine-dependent methyltransferases"/>
    <property type="match status" value="1"/>
</dbReference>
<evidence type="ECO:0000313" key="4">
    <source>
        <dbReference type="EMBL" id="HGY55304.1"/>
    </source>
</evidence>
<comment type="caution">
    <text evidence="4">The sequence shown here is derived from an EMBL/GenBank/DDBJ whole genome shotgun (WGS) entry which is preliminary data.</text>
</comment>
<name>A0A7V4TZP5_CALAY</name>
<dbReference type="Pfam" id="PF13649">
    <property type="entry name" value="Methyltransf_25"/>
    <property type="match status" value="1"/>
</dbReference>
<organism evidence="4">
    <name type="scientific">Caldithrix abyssi</name>
    <dbReference type="NCBI Taxonomy" id="187145"/>
    <lineage>
        <taxon>Bacteria</taxon>
        <taxon>Pseudomonadati</taxon>
        <taxon>Calditrichota</taxon>
        <taxon>Calditrichia</taxon>
        <taxon>Calditrichales</taxon>
        <taxon>Calditrichaceae</taxon>
        <taxon>Caldithrix</taxon>
    </lineage>
</organism>
<accession>A0A7V4TZP5</accession>
<dbReference type="InterPro" id="IPR029063">
    <property type="entry name" value="SAM-dependent_MTases_sf"/>
</dbReference>
<gene>
    <name evidence="4" type="ORF">ENK44_06375</name>
</gene>
<dbReference type="Proteomes" id="UP000885779">
    <property type="component" value="Unassembled WGS sequence"/>
</dbReference>
<keyword evidence="2" id="KW-0808">Transferase</keyword>
<dbReference type="CDD" id="cd02440">
    <property type="entry name" value="AdoMet_MTases"/>
    <property type="match status" value="1"/>
</dbReference>